<dbReference type="Proteomes" id="UP001159363">
    <property type="component" value="Chromosome 8"/>
</dbReference>
<sequence length="946" mass="103242">MTTGDSFHSLRYAFRISHCYTSVIVAEVVSAICRRLLHILVPVPSEDALRANAIEFWESPMSFGSSSLRRLITSRNSQLHAIYKQPLRSMRSQQGAGPSSSHRSSRMRSLGSVALTKPLPVNSIRRVMAVTACSHCTHIMDGHPVVIMLLHLILRFMVVEKVDAVQEWMNVLDSISSRAEEKQRPEVSRNFSKVVYSSRDSSGASPGSVIAADVSVMRRVLLRLLAMSLEDCATHAQIHPRSGRGATFNSADRSVSSSGRFPSRSPPAYSISTFTDANPTQICGDVRNSRKFFGIKMKSTVLCTLEQASFLHRPLPKRTSHRREHSRGLPIVKFDSASSHRNDGVEPQRPEHSILHSDKKRTTQAGVCQGELLGNCSSADDAGEGFYYSRCPLMEWNSCGDRQEQVSKCHADKSLMSWRLRNNIIEMRWYDTARCAILTNPAGWQTWPSHVLVPIWRAGRFHSALRFPVLCGDMPMTQCVSERSVKFVLHGRCCQFSYNTLPTGGSGSAARAIENKKKCSTDAVARSPTTHSRPAEFSYNTLPTGGSGSAARARENKKKCSTDAVARSPTTHSRPAEFSYNTLPTGGSGSAVRAIENKKKCTTDAVASSPTTHSRPAEFSYNTLPTGGGGSAARAIENKKKCSTDAVASSPTTHSRPAEARLHSRVYARASSVCSSAAVTVLPHTWHYGVGYLLLSKFLIGSEASRTCLMNCNPTAKTSVEFTDSSGGIPDFRNASSCVPFTIGSQLFGHVLCKGRYRSESKLLCTKVYDLRTTARVGCLNQGVLQPAEKHALGQGLRAGVHGLGKELSFHIKYAVLARTIGTTTLGIGRIVYVVDANPRVGRNQGHNAGMETVSRPRQLGRMILRWSAIVFRGMDELKRDGNGAAPECSGEGNGRYRENPPTIGIVLRAIPTCESPGVTRLGIGPGSPRREASRLTAQTPRPLHC</sequence>
<name>A0ABQ9GT90_9NEOP</name>
<accession>A0ABQ9GT90</accession>
<protein>
    <submittedName>
        <fullName evidence="2">Uncharacterized protein</fullName>
    </submittedName>
</protein>
<comment type="caution">
    <text evidence="2">The sequence shown here is derived from an EMBL/GenBank/DDBJ whole genome shotgun (WGS) entry which is preliminary data.</text>
</comment>
<feature type="compositionally biased region" description="Basic residues" evidence="1">
    <location>
        <begin position="316"/>
        <end position="325"/>
    </location>
</feature>
<keyword evidence="3" id="KW-1185">Reference proteome</keyword>
<feature type="region of interest" description="Disordered" evidence="1">
    <location>
        <begin position="88"/>
        <end position="107"/>
    </location>
</feature>
<feature type="region of interest" description="Disordered" evidence="1">
    <location>
        <begin position="603"/>
        <end position="633"/>
    </location>
</feature>
<feature type="compositionally biased region" description="Basic and acidic residues" evidence="1">
    <location>
        <begin position="552"/>
        <end position="561"/>
    </location>
</feature>
<feature type="compositionally biased region" description="Polar residues" evidence="1">
    <location>
        <begin position="605"/>
        <end position="625"/>
    </location>
</feature>
<organism evidence="2 3">
    <name type="scientific">Dryococelus australis</name>
    <dbReference type="NCBI Taxonomy" id="614101"/>
    <lineage>
        <taxon>Eukaryota</taxon>
        <taxon>Metazoa</taxon>
        <taxon>Ecdysozoa</taxon>
        <taxon>Arthropoda</taxon>
        <taxon>Hexapoda</taxon>
        <taxon>Insecta</taxon>
        <taxon>Pterygota</taxon>
        <taxon>Neoptera</taxon>
        <taxon>Polyneoptera</taxon>
        <taxon>Phasmatodea</taxon>
        <taxon>Verophasmatodea</taxon>
        <taxon>Anareolatae</taxon>
        <taxon>Phasmatidae</taxon>
        <taxon>Eurycanthinae</taxon>
        <taxon>Dryococelus</taxon>
    </lineage>
</organism>
<feature type="region of interest" description="Disordered" evidence="1">
    <location>
        <begin position="525"/>
        <end position="589"/>
    </location>
</feature>
<feature type="region of interest" description="Disordered" evidence="1">
    <location>
        <begin position="240"/>
        <end position="272"/>
    </location>
</feature>
<feature type="compositionally biased region" description="Basic and acidic residues" evidence="1">
    <location>
        <begin position="338"/>
        <end position="352"/>
    </location>
</feature>
<feature type="region of interest" description="Disordered" evidence="1">
    <location>
        <begin position="316"/>
        <end position="352"/>
    </location>
</feature>
<dbReference type="EMBL" id="JARBHB010000009">
    <property type="protein sequence ID" value="KAJ8875214.1"/>
    <property type="molecule type" value="Genomic_DNA"/>
</dbReference>
<feature type="compositionally biased region" description="Polar residues" evidence="1">
    <location>
        <begin position="527"/>
        <end position="544"/>
    </location>
</feature>
<evidence type="ECO:0000256" key="1">
    <source>
        <dbReference type="SAM" id="MobiDB-lite"/>
    </source>
</evidence>
<gene>
    <name evidence="2" type="ORF">PR048_023109</name>
</gene>
<evidence type="ECO:0000313" key="3">
    <source>
        <dbReference type="Proteomes" id="UP001159363"/>
    </source>
</evidence>
<feature type="region of interest" description="Disordered" evidence="1">
    <location>
        <begin position="918"/>
        <end position="946"/>
    </location>
</feature>
<evidence type="ECO:0000313" key="2">
    <source>
        <dbReference type="EMBL" id="KAJ8875214.1"/>
    </source>
</evidence>
<feature type="compositionally biased region" description="Low complexity" evidence="1">
    <location>
        <begin position="253"/>
        <end position="267"/>
    </location>
</feature>
<reference evidence="2 3" key="1">
    <citation type="submission" date="2023-02" db="EMBL/GenBank/DDBJ databases">
        <title>LHISI_Scaffold_Assembly.</title>
        <authorList>
            <person name="Stuart O.P."/>
            <person name="Cleave R."/>
            <person name="Magrath M.J.L."/>
            <person name="Mikheyev A.S."/>
        </authorList>
    </citation>
    <scope>NUCLEOTIDE SEQUENCE [LARGE SCALE GENOMIC DNA]</scope>
    <source>
        <strain evidence="2">Daus_M_001</strain>
        <tissue evidence="2">Leg muscle</tissue>
    </source>
</reference>
<feature type="compositionally biased region" description="Polar residues" evidence="1">
    <location>
        <begin position="568"/>
        <end position="585"/>
    </location>
</feature>
<proteinExistence type="predicted"/>